<dbReference type="Pfam" id="PF00400">
    <property type="entry name" value="WD40"/>
    <property type="match status" value="4"/>
</dbReference>
<evidence type="ECO:0000256" key="2">
    <source>
        <dbReference type="ARBA" id="ARBA00022574"/>
    </source>
</evidence>
<dbReference type="InterPro" id="IPR020472">
    <property type="entry name" value="WD40_PAC1"/>
</dbReference>
<proteinExistence type="inferred from homology"/>
<dbReference type="AlphaFoldDB" id="A0A9N8ZCU3"/>
<dbReference type="Gene3D" id="2.130.10.10">
    <property type="entry name" value="YVTN repeat-like/Quinoprotein amine dehydrogenase"/>
    <property type="match status" value="2"/>
</dbReference>
<dbReference type="OrthoDB" id="2096344at2759"/>
<dbReference type="InterPro" id="IPR001680">
    <property type="entry name" value="WD40_rpt"/>
</dbReference>
<organism evidence="7 8">
    <name type="scientific">Ambispora leptoticha</name>
    <dbReference type="NCBI Taxonomy" id="144679"/>
    <lineage>
        <taxon>Eukaryota</taxon>
        <taxon>Fungi</taxon>
        <taxon>Fungi incertae sedis</taxon>
        <taxon>Mucoromycota</taxon>
        <taxon>Glomeromycotina</taxon>
        <taxon>Glomeromycetes</taxon>
        <taxon>Archaeosporales</taxon>
        <taxon>Ambisporaceae</taxon>
        <taxon>Ambispora</taxon>
    </lineage>
</organism>
<sequence length="187" mass="21411">MHILIFKKPTSVTGIQFLKHNENLLASSGAADGIIKYWDIRYRSLAKFPVQTSTDCSTAKRPHGISCLTLDHSGRRLYANSTDNYIYVYNAADLGMPITRFHHSTYRCSSFYIRMELSPDDRYLISGSSDRGIHIWETDAPERPPIVLQGHKHEVTSVAWCRSDFDIIASCSDDLTLRVWHRRGFDE</sequence>
<comment type="similarity">
    <text evidence="5">Belongs to the WD repeat cdt2 family.</text>
</comment>
<feature type="repeat" description="WD" evidence="6">
    <location>
        <begin position="115"/>
        <end position="137"/>
    </location>
</feature>
<evidence type="ECO:0000256" key="3">
    <source>
        <dbReference type="ARBA" id="ARBA00022737"/>
    </source>
</evidence>
<evidence type="ECO:0000256" key="1">
    <source>
        <dbReference type="ARBA" id="ARBA00004906"/>
    </source>
</evidence>
<reference evidence="7" key="1">
    <citation type="submission" date="2021-06" db="EMBL/GenBank/DDBJ databases">
        <authorList>
            <person name="Kallberg Y."/>
            <person name="Tangrot J."/>
            <person name="Rosling A."/>
        </authorList>
    </citation>
    <scope>NUCLEOTIDE SEQUENCE</scope>
    <source>
        <strain evidence="7">FL130A</strain>
    </source>
</reference>
<dbReference type="SUPFAM" id="SSF50978">
    <property type="entry name" value="WD40 repeat-like"/>
    <property type="match status" value="1"/>
</dbReference>
<dbReference type="Proteomes" id="UP000789508">
    <property type="component" value="Unassembled WGS sequence"/>
</dbReference>
<dbReference type="PRINTS" id="PR00320">
    <property type="entry name" value="GPROTEINBRPT"/>
</dbReference>
<evidence type="ECO:0000313" key="7">
    <source>
        <dbReference type="EMBL" id="CAG8491104.1"/>
    </source>
</evidence>
<comment type="pathway">
    <text evidence="1">Protein modification; protein ubiquitination.</text>
</comment>
<dbReference type="GO" id="GO:0005634">
    <property type="term" value="C:nucleus"/>
    <property type="evidence" value="ECO:0007669"/>
    <property type="project" value="TreeGrafter"/>
</dbReference>
<dbReference type="SMART" id="SM00320">
    <property type="entry name" value="WD40"/>
    <property type="match status" value="4"/>
</dbReference>
<evidence type="ECO:0000256" key="5">
    <source>
        <dbReference type="ARBA" id="ARBA00038344"/>
    </source>
</evidence>
<dbReference type="PANTHER" id="PTHR22852:SF0">
    <property type="entry name" value="DENTICLELESS PROTEIN HOMOLOG"/>
    <property type="match status" value="1"/>
</dbReference>
<keyword evidence="3" id="KW-0677">Repeat</keyword>
<dbReference type="InterPro" id="IPR051865">
    <property type="entry name" value="WD-repeat_CDT2_adapter"/>
</dbReference>
<dbReference type="InterPro" id="IPR036322">
    <property type="entry name" value="WD40_repeat_dom_sf"/>
</dbReference>
<dbReference type="PANTHER" id="PTHR22852">
    <property type="entry name" value="LETHAL 2 DENTICLELESS PROTEIN RETINOIC ACID-REGULATED NUCLEAR MATRIX-ASSOCIATED PROTEIN"/>
    <property type="match status" value="1"/>
</dbReference>
<comment type="caution">
    <text evidence="7">The sequence shown here is derived from an EMBL/GenBank/DDBJ whole genome shotgun (WGS) entry which is preliminary data.</text>
</comment>
<dbReference type="PROSITE" id="PS50294">
    <property type="entry name" value="WD_REPEATS_REGION"/>
    <property type="match status" value="1"/>
</dbReference>
<name>A0A9N8ZCU3_9GLOM</name>
<evidence type="ECO:0000256" key="6">
    <source>
        <dbReference type="PROSITE-ProRule" id="PRU00221"/>
    </source>
</evidence>
<keyword evidence="8" id="KW-1185">Reference proteome</keyword>
<accession>A0A9N8ZCU3</accession>
<keyword evidence="4" id="KW-0833">Ubl conjugation pathway</keyword>
<evidence type="ECO:0000313" key="8">
    <source>
        <dbReference type="Proteomes" id="UP000789508"/>
    </source>
</evidence>
<dbReference type="GO" id="GO:0043161">
    <property type="term" value="P:proteasome-mediated ubiquitin-dependent protein catabolic process"/>
    <property type="evidence" value="ECO:0007669"/>
    <property type="project" value="TreeGrafter"/>
</dbReference>
<dbReference type="InterPro" id="IPR015943">
    <property type="entry name" value="WD40/YVTN_repeat-like_dom_sf"/>
</dbReference>
<evidence type="ECO:0000256" key="4">
    <source>
        <dbReference type="ARBA" id="ARBA00022786"/>
    </source>
</evidence>
<keyword evidence="2 6" id="KW-0853">WD repeat</keyword>
<dbReference type="EMBL" id="CAJVPS010000505">
    <property type="protein sequence ID" value="CAG8491104.1"/>
    <property type="molecule type" value="Genomic_DNA"/>
</dbReference>
<feature type="repeat" description="WD" evidence="6">
    <location>
        <begin position="148"/>
        <end position="187"/>
    </location>
</feature>
<dbReference type="PROSITE" id="PS50082">
    <property type="entry name" value="WD_REPEATS_2"/>
    <property type="match status" value="2"/>
</dbReference>
<dbReference type="GO" id="GO:0030674">
    <property type="term" value="F:protein-macromolecule adaptor activity"/>
    <property type="evidence" value="ECO:0007669"/>
    <property type="project" value="TreeGrafter"/>
</dbReference>
<gene>
    <name evidence="7" type="ORF">ALEPTO_LOCUS2990</name>
</gene>
<protein>
    <submittedName>
        <fullName evidence="7">5556_t:CDS:1</fullName>
    </submittedName>
</protein>